<feature type="domain" description="NTF2" evidence="5">
    <location>
        <begin position="6"/>
        <end position="120"/>
    </location>
</feature>
<dbReference type="GO" id="GO:0005635">
    <property type="term" value="C:nuclear envelope"/>
    <property type="evidence" value="ECO:0007669"/>
    <property type="project" value="UniProtKB-ARBA"/>
</dbReference>
<dbReference type="EMBL" id="ML978735">
    <property type="protein sequence ID" value="KAF2085012.1"/>
    <property type="molecule type" value="Genomic_DNA"/>
</dbReference>
<keyword evidence="1 4" id="KW-0963">Cytoplasm</keyword>
<dbReference type="GO" id="GO:0051028">
    <property type="term" value="P:mRNA transport"/>
    <property type="evidence" value="ECO:0007669"/>
    <property type="project" value="UniProtKB-UniRule"/>
</dbReference>
<evidence type="ECO:0000256" key="1">
    <source>
        <dbReference type="ARBA" id="ARBA00022490"/>
    </source>
</evidence>
<dbReference type="GO" id="GO:0005737">
    <property type="term" value="C:cytoplasm"/>
    <property type="evidence" value="ECO:0007669"/>
    <property type="project" value="UniProtKB-SubCell"/>
</dbReference>
<name>A0A9P4HQC6_9PEZI</name>
<sequence>MDAENVAKQFVAFYYQTFDADRRQLANLYRAPSTLTFESQATVGAEQIIQKLVDLPFQKVAHQVSTLDAQWAHDEGSILVLVTGVLLVDEEQRPMSYTQAFHLRPDGAGSFYVFNDVFRLVYPG</sequence>
<evidence type="ECO:0000256" key="3">
    <source>
        <dbReference type="ARBA" id="ARBA00053082"/>
    </source>
</evidence>
<dbReference type="PANTHER" id="PTHR12612">
    <property type="entry name" value="NUCLEAR TRANSPORT FACTOR 2"/>
    <property type="match status" value="1"/>
</dbReference>
<dbReference type="Proteomes" id="UP000799776">
    <property type="component" value="Unassembled WGS sequence"/>
</dbReference>
<comment type="function">
    <text evidence="3">Facilitates protein transport into the nucleus. Could be part of a multicomponent system of cytosolic factors that assemble at the pore complex during nuclear import.</text>
</comment>
<keyword evidence="7" id="KW-1185">Reference proteome</keyword>
<dbReference type="AlphaFoldDB" id="A0A9P4HQC6"/>
<dbReference type="InterPro" id="IPR045875">
    <property type="entry name" value="NTF2"/>
</dbReference>
<gene>
    <name evidence="6" type="ORF">K490DRAFT_68213</name>
</gene>
<dbReference type="CDD" id="cd00780">
    <property type="entry name" value="NTF2"/>
    <property type="match status" value="1"/>
</dbReference>
<dbReference type="SUPFAM" id="SSF54427">
    <property type="entry name" value="NTF2-like"/>
    <property type="match status" value="1"/>
</dbReference>
<accession>A0A9P4HQC6</accession>
<comment type="function">
    <text evidence="4">Has a role in nuclear-cytoplasmic transport of proteins and mRNAs.</text>
</comment>
<keyword evidence="4" id="KW-0813">Transport</keyword>
<evidence type="ECO:0000313" key="7">
    <source>
        <dbReference type="Proteomes" id="UP000799776"/>
    </source>
</evidence>
<dbReference type="InterPro" id="IPR002075">
    <property type="entry name" value="NTF2_dom"/>
</dbReference>
<comment type="caution">
    <text evidence="6">The sequence shown here is derived from an EMBL/GenBank/DDBJ whole genome shotgun (WGS) entry which is preliminary data.</text>
</comment>
<keyword evidence="4" id="KW-0653">Protein transport</keyword>
<dbReference type="InterPro" id="IPR018222">
    <property type="entry name" value="Nuclear_transport_factor_2_euk"/>
</dbReference>
<dbReference type="FunFam" id="3.10.450.50:FF:000005">
    <property type="entry name" value="Nuclear transport factor 2"/>
    <property type="match status" value="1"/>
</dbReference>
<dbReference type="Pfam" id="PF02136">
    <property type="entry name" value="NTF2"/>
    <property type="match status" value="1"/>
</dbReference>
<evidence type="ECO:0000259" key="5">
    <source>
        <dbReference type="PROSITE" id="PS50177"/>
    </source>
</evidence>
<reference evidence="6" key="1">
    <citation type="journal article" date="2020" name="Stud. Mycol.">
        <title>101 Dothideomycetes genomes: a test case for predicting lifestyles and emergence of pathogens.</title>
        <authorList>
            <person name="Haridas S."/>
            <person name="Albert R."/>
            <person name="Binder M."/>
            <person name="Bloem J."/>
            <person name="Labutti K."/>
            <person name="Salamov A."/>
            <person name="Andreopoulos B."/>
            <person name="Baker S."/>
            <person name="Barry K."/>
            <person name="Bills G."/>
            <person name="Bluhm B."/>
            <person name="Cannon C."/>
            <person name="Castanera R."/>
            <person name="Culley D."/>
            <person name="Daum C."/>
            <person name="Ezra D."/>
            <person name="Gonzalez J."/>
            <person name="Henrissat B."/>
            <person name="Kuo A."/>
            <person name="Liang C."/>
            <person name="Lipzen A."/>
            <person name="Lutzoni F."/>
            <person name="Magnuson J."/>
            <person name="Mondo S."/>
            <person name="Nolan M."/>
            <person name="Ohm R."/>
            <person name="Pangilinan J."/>
            <person name="Park H.-J."/>
            <person name="Ramirez L."/>
            <person name="Alfaro M."/>
            <person name="Sun H."/>
            <person name="Tritt A."/>
            <person name="Yoshinaga Y."/>
            <person name="Zwiers L.-H."/>
            <person name="Turgeon B."/>
            <person name="Goodwin S."/>
            <person name="Spatafora J."/>
            <person name="Crous P."/>
            <person name="Grigoriev I."/>
        </authorList>
    </citation>
    <scope>NUCLEOTIDE SEQUENCE</scope>
    <source>
        <strain evidence="6">CBS 121410</strain>
    </source>
</reference>
<dbReference type="Gene3D" id="3.10.450.50">
    <property type="match status" value="1"/>
</dbReference>
<keyword evidence="4" id="KW-0539">Nucleus</keyword>
<dbReference type="PROSITE" id="PS50177">
    <property type="entry name" value="NTF2_DOMAIN"/>
    <property type="match status" value="1"/>
</dbReference>
<comment type="subcellular location">
    <subcellularLocation>
        <location evidence="4">Cytoplasm</location>
    </subcellularLocation>
    <subcellularLocation>
        <location evidence="4">Nucleus</location>
    </subcellularLocation>
</comment>
<organism evidence="6 7">
    <name type="scientific">Saccharata proteae CBS 121410</name>
    <dbReference type="NCBI Taxonomy" id="1314787"/>
    <lineage>
        <taxon>Eukaryota</taxon>
        <taxon>Fungi</taxon>
        <taxon>Dikarya</taxon>
        <taxon>Ascomycota</taxon>
        <taxon>Pezizomycotina</taxon>
        <taxon>Dothideomycetes</taxon>
        <taxon>Dothideomycetes incertae sedis</taxon>
        <taxon>Botryosphaeriales</taxon>
        <taxon>Saccharataceae</taxon>
        <taxon>Saccharata</taxon>
    </lineage>
</organism>
<protein>
    <recommendedName>
        <fullName evidence="2 4">Nuclear transport factor 2</fullName>
        <shortName evidence="4">NTF-2</shortName>
    </recommendedName>
</protein>
<dbReference type="InterPro" id="IPR032710">
    <property type="entry name" value="NTF2-like_dom_sf"/>
</dbReference>
<evidence type="ECO:0000256" key="2">
    <source>
        <dbReference type="ARBA" id="ARBA00026247"/>
    </source>
</evidence>
<dbReference type="GO" id="GO:0006606">
    <property type="term" value="P:protein import into nucleus"/>
    <property type="evidence" value="ECO:0007669"/>
    <property type="project" value="UniProtKB-ARBA"/>
</dbReference>
<dbReference type="OrthoDB" id="6507044at2759"/>
<evidence type="ECO:0000313" key="6">
    <source>
        <dbReference type="EMBL" id="KAF2085012.1"/>
    </source>
</evidence>
<proteinExistence type="predicted"/>
<evidence type="ECO:0000256" key="4">
    <source>
        <dbReference type="RuleBase" id="RU369002"/>
    </source>
</evidence>